<keyword evidence="1 5" id="KW-0479">Metal-binding</keyword>
<dbReference type="PROSITE" id="PS50103">
    <property type="entry name" value="ZF_C3H1"/>
    <property type="match status" value="1"/>
</dbReference>
<keyword evidence="8" id="KW-1185">Reference proteome</keyword>
<evidence type="ECO:0000313" key="7">
    <source>
        <dbReference type="EMBL" id="KAL3793638.1"/>
    </source>
</evidence>
<dbReference type="AlphaFoldDB" id="A0ABD3Q0B5"/>
<dbReference type="GO" id="GO:0010468">
    <property type="term" value="P:regulation of gene expression"/>
    <property type="evidence" value="ECO:0007669"/>
    <property type="project" value="UniProtKB-ARBA"/>
</dbReference>
<dbReference type="EMBL" id="JALLPJ020000388">
    <property type="protein sequence ID" value="KAL3793638.1"/>
    <property type="molecule type" value="Genomic_DNA"/>
</dbReference>
<accession>A0ABD3Q0B5</accession>
<evidence type="ECO:0000313" key="8">
    <source>
        <dbReference type="Proteomes" id="UP001530400"/>
    </source>
</evidence>
<dbReference type="GO" id="GO:0008270">
    <property type="term" value="F:zinc ion binding"/>
    <property type="evidence" value="ECO:0007669"/>
    <property type="project" value="UniProtKB-KW"/>
</dbReference>
<comment type="caution">
    <text evidence="7">The sequence shown here is derived from an EMBL/GenBank/DDBJ whole genome shotgun (WGS) entry which is preliminary data.</text>
</comment>
<reference evidence="7 8" key="1">
    <citation type="submission" date="2024-10" db="EMBL/GenBank/DDBJ databases">
        <title>Updated reference genomes for cyclostephanoid diatoms.</title>
        <authorList>
            <person name="Roberts W.R."/>
            <person name="Alverson A.J."/>
        </authorList>
    </citation>
    <scope>NUCLEOTIDE SEQUENCE [LARGE SCALE GENOMIC DNA]</scope>
    <source>
        <strain evidence="7 8">AJA010-31</strain>
    </source>
</reference>
<dbReference type="Gene3D" id="4.10.1000.10">
    <property type="entry name" value="Zinc finger, CCCH-type"/>
    <property type="match status" value="1"/>
</dbReference>
<feature type="domain" description="C3H1-type" evidence="6">
    <location>
        <begin position="183"/>
        <end position="211"/>
    </location>
</feature>
<gene>
    <name evidence="7" type="ORF">ACHAWO_001687</name>
</gene>
<dbReference type="InterPro" id="IPR000571">
    <property type="entry name" value="Znf_CCCH"/>
</dbReference>
<protein>
    <recommendedName>
        <fullName evidence="6">C3H1-type domain-containing protein</fullName>
    </recommendedName>
</protein>
<dbReference type="InterPro" id="IPR045877">
    <property type="entry name" value="ZFP36-like"/>
</dbReference>
<organism evidence="7 8">
    <name type="scientific">Cyclotella atomus</name>
    <dbReference type="NCBI Taxonomy" id="382360"/>
    <lineage>
        <taxon>Eukaryota</taxon>
        <taxon>Sar</taxon>
        <taxon>Stramenopiles</taxon>
        <taxon>Ochrophyta</taxon>
        <taxon>Bacillariophyta</taxon>
        <taxon>Coscinodiscophyceae</taxon>
        <taxon>Thalassiosirophycidae</taxon>
        <taxon>Stephanodiscales</taxon>
        <taxon>Stephanodiscaceae</taxon>
        <taxon>Cyclotella</taxon>
    </lineage>
</organism>
<dbReference type="Proteomes" id="UP001530400">
    <property type="component" value="Unassembled WGS sequence"/>
</dbReference>
<sequence length="721" mass="81534">MYPGYRNAFSSPPRRNDNAVAAAAISNGNNSSSLVRNVDNANFYSGETGHLLNTPPRHMHHEDAASAHGFETPDRDSNIPMLLSESHLVMEESRSGYNCISPTSVVEFENFHATNPACARVQHRQMEAIYHYSEVASPMAHRGVPQARYEGEKDDCAPIYESDINGNYPKPQNLRDNPERQAKIKTELCQFWIERKQCPWGVRCNFAHGEHELEFKYSTLLLMEGSGQIANAYTFLCRPCLTFVSTGAWCTCIHDPRVQGPIEYPPWLPMATSKTNAQIIVDPQAAHRESAIHQENPLISQSIWQHCRPSLKESKGSGDDVSSTEFEDTYRIVCNAGIPVFYGVNDRRHNQNLPEKLSELHKLCTVEHFRTTQDRDFLYSPTHSLRGELCMILQTRYFRLEDVADGYVERDAIVQEISLDEYVARLTPWSQTGVPYSPFKVVRGHEVAFSPKGDTACNFSIWFDEEPVRLEQTQIKRSRRIKQNKTNIKKGHSRPNANGALIVRTSPVDFRSGGPVIDPFVYMIPAEDDAESNTIIDGIIGHRIDSIILANAAPGDKDKQAQELFNRKQQLRKSFEVLDSFHKKWMWPQREGLDRITYSTQAPPGNAIIYSPKKTEGGNEGLRDISNLWQGFVENMAVSNDEALEGKTRLPIFHSLGLRREGRRAPRLSCSDNAGVNNTWKQLLRGQSGEWSTARELYETKMKGSAPARNLPLSTIPFVQN</sequence>
<evidence type="ECO:0000256" key="5">
    <source>
        <dbReference type="PROSITE-ProRule" id="PRU00723"/>
    </source>
</evidence>
<dbReference type="GO" id="GO:0051252">
    <property type="term" value="P:regulation of RNA metabolic process"/>
    <property type="evidence" value="ECO:0007669"/>
    <property type="project" value="UniProtKB-ARBA"/>
</dbReference>
<dbReference type="Pfam" id="PF00642">
    <property type="entry name" value="zf-CCCH"/>
    <property type="match status" value="1"/>
</dbReference>
<evidence type="ECO:0000256" key="3">
    <source>
        <dbReference type="ARBA" id="ARBA00022771"/>
    </source>
</evidence>
<feature type="zinc finger region" description="C3H1-type" evidence="5">
    <location>
        <begin position="183"/>
        <end position="211"/>
    </location>
</feature>
<proteinExistence type="predicted"/>
<dbReference type="PANTHER" id="PTHR12547:SF18">
    <property type="entry name" value="PROTEIN TIS11"/>
    <property type="match status" value="1"/>
</dbReference>
<keyword evidence="2" id="KW-0677">Repeat</keyword>
<dbReference type="InterPro" id="IPR036855">
    <property type="entry name" value="Znf_CCCH_sf"/>
</dbReference>
<dbReference type="PANTHER" id="PTHR12547">
    <property type="entry name" value="CCCH ZINC FINGER/TIS11-RELATED"/>
    <property type="match status" value="1"/>
</dbReference>
<dbReference type="FunFam" id="4.10.1000.10:FF:000003">
    <property type="entry name" value="Zinc finger CCCH domain-containing protein"/>
    <property type="match status" value="1"/>
</dbReference>
<evidence type="ECO:0000256" key="1">
    <source>
        <dbReference type="ARBA" id="ARBA00022723"/>
    </source>
</evidence>
<evidence type="ECO:0000256" key="4">
    <source>
        <dbReference type="ARBA" id="ARBA00022833"/>
    </source>
</evidence>
<keyword evidence="4 5" id="KW-0862">Zinc</keyword>
<name>A0ABD3Q0B5_9STRA</name>
<keyword evidence="3 5" id="KW-0863">Zinc-finger</keyword>
<dbReference type="SUPFAM" id="SSF90229">
    <property type="entry name" value="CCCH zinc finger"/>
    <property type="match status" value="1"/>
</dbReference>
<evidence type="ECO:0000259" key="6">
    <source>
        <dbReference type="PROSITE" id="PS50103"/>
    </source>
</evidence>
<dbReference type="SMART" id="SM00356">
    <property type="entry name" value="ZnF_C3H1"/>
    <property type="match status" value="1"/>
</dbReference>
<evidence type="ECO:0000256" key="2">
    <source>
        <dbReference type="ARBA" id="ARBA00022737"/>
    </source>
</evidence>